<gene>
    <name evidence="2" type="ORF">CPELLU_LOCUS6578</name>
</gene>
<dbReference type="OrthoDB" id="2431534at2759"/>
<evidence type="ECO:0000256" key="1">
    <source>
        <dbReference type="SAM" id="MobiDB-lite"/>
    </source>
</evidence>
<comment type="caution">
    <text evidence="2">The sequence shown here is derived from an EMBL/GenBank/DDBJ whole genome shotgun (WGS) entry which is preliminary data.</text>
</comment>
<protein>
    <submittedName>
        <fullName evidence="2">5765_t:CDS:1</fullName>
    </submittedName>
</protein>
<accession>A0A9N9G8A0</accession>
<name>A0A9N9G8A0_9GLOM</name>
<evidence type="ECO:0000313" key="3">
    <source>
        <dbReference type="Proteomes" id="UP000789759"/>
    </source>
</evidence>
<dbReference type="Proteomes" id="UP000789759">
    <property type="component" value="Unassembled WGS sequence"/>
</dbReference>
<reference evidence="2" key="1">
    <citation type="submission" date="2021-06" db="EMBL/GenBank/DDBJ databases">
        <authorList>
            <person name="Kallberg Y."/>
            <person name="Tangrot J."/>
            <person name="Rosling A."/>
        </authorList>
    </citation>
    <scope>NUCLEOTIDE SEQUENCE</scope>
    <source>
        <strain evidence="2">FL966</strain>
    </source>
</reference>
<sequence length="588" mass="69137">MQDSTHQSINYYSRFTPEIQIRIFVNIRHPKNLLMANKAWYKISKQTDVRAEWVIVQFSKAHALFHSIRLGPKFVNVDLIKKVIEMGGILSRYFVQRFLLSFGSYDPKLIEMKIEHNVGNIDREQIRRVQQKSAAPWGSDTPLDVFTYILLEASMRLNPSDKSIPYTDFAVKGNDMESFHFQSGGPYAINQANMKLKENLDSIKHLITGYKMPDVQKITEDLQSLLDLGFKPTNTVILDILQLFENRLEIIGERIICSFISVRKNENLYDFYKMLVVEAIKPDRNLKKIEVLNFLEKTFRDESGKIFISAMGLIEENSSIDKIKDSNHVNNTNHVNNINNNNINNQYEQNSQPENNDHNSVKFSVPYKPLLYNLIFYNWILIKFPETLSIAQLAFNDIIETRISLELNQNSSKSFEIKYIETCNIFKLYCNFKNFFLISHLELLKKISNEDILCPLFEFYLPDLFGLPTTFNMPMEITDDSNIYFKPKKRKKRTILKNEKVKWLTAIKEIHDDIVNEGNSIVMTDEFRDCIEDLYYKLEEEGKFKKVEIRSETPINNNTKKYKAEKNQKKKDFYDKDLYIHNLYDFET</sequence>
<proteinExistence type="predicted"/>
<dbReference type="EMBL" id="CAJVQA010004127">
    <property type="protein sequence ID" value="CAG8591997.1"/>
    <property type="molecule type" value="Genomic_DNA"/>
</dbReference>
<feature type="region of interest" description="Disordered" evidence="1">
    <location>
        <begin position="337"/>
        <end position="358"/>
    </location>
</feature>
<evidence type="ECO:0000313" key="2">
    <source>
        <dbReference type="EMBL" id="CAG8591997.1"/>
    </source>
</evidence>
<organism evidence="2 3">
    <name type="scientific">Cetraspora pellucida</name>
    <dbReference type="NCBI Taxonomy" id="1433469"/>
    <lineage>
        <taxon>Eukaryota</taxon>
        <taxon>Fungi</taxon>
        <taxon>Fungi incertae sedis</taxon>
        <taxon>Mucoromycota</taxon>
        <taxon>Glomeromycotina</taxon>
        <taxon>Glomeromycetes</taxon>
        <taxon>Diversisporales</taxon>
        <taxon>Gigasporaceae</taxon>
        <taxon>Cetraspora</taxon>
    </lineage>
</organism>
<keyword evidence="3" id="KW-1185">Reference proteome</keyword>
<dbReference type="AlphaFoldDB" id="A0A9N9G8A0"/>